<dbReference type="EMBL" id="FVGW01000024">
    <property type="protein sequence ID" value="SKN02458.1"/>
    <property type="molecule type" value="Genomic_DNA"/>
</dbReference>
<dbReference type="Proteomes" id="UP000190074">
    <property type="component" value="Unassembled WGS sequence"/>
</dbReference>
<accession>A0A1T8VC29</accession>
<gene>
    <name evidence="1" type="ORF">SAMEA2259716_05783</name>
</gene>
<proteinExistence type="predicted"/>
<sequence>MTEGKSPDDKRGWWYPQGYGDRFYVERFIGSQVVLHRSKPSRYGPRGRLVTYGTIEAAQRKADDLNDQLVEQEALLDASRPH</sequence>
<evidence type="ECO:0000313" key="2">
    <source>
        <dbReference type="Proteomes" id="UP000190074"/>
    </source>
</evidence>
<dbReference type="AlphaFoldDB" id="A0A1T8VC29"/>
<organism evidence="1 2">
    <name type="scientific">Mycobacteroides abscessus subsp. massiliense</name>
    <dbReference type="NCBI Taxonomy" id="1962118"/>
    <lineage>
        <taxon>Bacteria</taxon>
        <taxon>Bacillati</taxon>
        <taxon>Actinomycetota</taxon>
        <taxon>Actinomycetes</taxon>
        <taxon>Mycobacteriales</taxon>
        <taxon>Mycobacteriaceae</taxon>
        <taxon>Mycobacteroides</taxon>
        <taxon>Mycobacteroides abscessus</taxon>
    </lineage>
</organism>
<name>A0A1T8VC29_9MYCO</name>
<evidence type="ECO:0000313" key="1">
    <source>
        <dbReference type="EMBL" id="SKN02458.1"/>
    </source>
</evidence>
<reference evidence="1 2" key="1">
    <citation type="submission" date="2016-11" db="EMBL/GenBank/DDBJ databases">
        <authorList>
            <consortium name="Pathogen Informatics"/>
        </authorList>
    </citation>
    <scope>NUCLEOTIDE SEQUENCE [LARGE SCALE GENOMIC DNA]</scope>
    <source>
        <strain evidence="1 2">911</strain>
    </source>
</reference>
<protein>
    <submittedName>
        <fullName evidence="1">Uncharacterized protein</fullName>
    </submittedName>
</protein>